<name>A0A3S5BUJ2_9PLAT</name>
<protein>
    <submittedName>
        <fullName evidence="1">Uncharacterized protein</fullName>
    </submittedName>
</protein>
<comment type="caution">
    <text evidence="1">The sequence shown here is derived from an EMBL/GenBank/DDBJ whole genome shotgun (WGS) entry which is preliminary data.</text>
</comment>
<sequence>MAYDTIRPDFCHLTTPLCSNLSPFSITPTSRIPTPRLDMASKTCLNFRRSPMTSCPFTWATRLASSVTCPGLSRAWRLSTSCSKVALLT</sequence>
<dbReference type="EMBL" id="CAAALY010265684">
    <property type="protein sequence ID" value="VEL40628.1"/>
    <property type="molecule type" value="Genomic_DNA"/>
</dbReference>
<reference evidence="1" key="1">
    <citation type="submission" date="2018-11" db="EMBL/GenBank/DDBJ databases">
        <authorList>
            <consortium name="Pathogen Informatics"/>
        </authorList>
    </citation>
    <scope>NUCLEOTIDE SEQUENCE</scope>
</reference>
<evidence type="ECO:0000313" key="1">
    <source>
        <dbReference type="EMBL" id="VEL40628.1"/>
    </source>
</evidence>
<evidence type="ECO:0000313" key="2">
    <source>
        <dbReference type="Proteomes" id="UP000784294"/>
    </source>
</evidence>
<keyword evidence="2" id="KW-1185">Reference proteome</keyword>
<proteinExistence type="predicted"/>
<accession>A0A3S5BUJ2</accession>
<dbReference type="Proteomes" id="UP000784294">
    <property type="component" value="Unassembled WGS sequence"/>
</dbReference>
<dbReference type="AlphaFoldDB" id="A0A3S5BUJ2"/>
<gene>
    <name evidence="1" type="ORF">PXEA_LOCUS34068</name>
</gene>
<organism evidence="1 2">
    <name type="scientific">Protopolystoma xenopodis</name>
    <dbReference type="NCBI Taxonomy" id="117903"/>
    <lineage>
        <taxon>Eukaryota</taxon>
        <taxon>Metazoa</taxon>
        <taxon>Spiralia</taxon>
        <taxon>Lophotrochozoa</taxon>
        <taxon>Platyhelminthes</taxon>
        <taxon>Monogenea</taxon>
        <taxon>Polyopisthocotylea</taxon>
        <taxon>Polystomatidea</taxon>
        <taxon>Polystomatidae</taxon>
        <taxon>Protopolystoma</taxon>
    </lineage>
</organism>